<keyword evidence="1" id="KW-0614">Plasmid</keyword>
<dbReference type="RefSeq" id="WP_078223814.1">
    <property type="nucleotide sequence ID" value="NZ_CP019912.1"/>
</dbReference>
<protein>
    <submittedName>
        <fullName evidence="1">Uncharacterized protein</fullName>
    </submittedName>
</protein>
<evidence type="ECO:0000313" key="2">
    <source>
        <dbReference type="Proteomes" id="UP000189628"/>
    </source>
</evidence>
<gene>
    <name evidence="1" type="ORF">B0B51_23315</name>
</gene>
<accession>A0A1U9VPV7</accession>
<sequence>MAETNTAQAAKLAANTKLLPHENAGRQRILASKMPAAFAQLAINDTIFIGRIPVNSRLLGGGIVSCAAGTASCTLDIGIRSTKTQTVINATGIATAVDAAAAGQKTANNGALIANGAEYVTAEMVDVYATVKGAVLAANQALKFEIPYVTD</sequence>
<geneLocation type="plasmid" evidence="1">
    <name>unnamed</name>
</geneLocation>
<evidence type="ECO:0000313" key="1">
    <source>
        <dbReference type="EMBL" id="AQW32710.1"/>
    </source>
</evidence>
<proteinExistence type="predicted"/>
<dbReference type="EMBL" id="CP019912">
    <property type="protein sequence ID" value="AQW32710.1"/>
    <property type="molecule type" value="Genomic_DNA"/>
</dbReference>
<reference evidence="1 2" key="1">
    <citation type="submission" date="2017-02" db="EMBL/GenBank/DDBJ databases">
        <title>Blood Disease Bacterium A2-HR MARDI.</title>
        <authorList>
            <person name="Badrun R."/>
            <person name="Abu Bakar N."/>
            <person name="Laboh R."/>
        </authorList>
    </citation>
    <scope>NUCLEOTIDE SEQUENCE [LARGE SCALE GENOMIC DNA]</scope>
    <source>
        <strain evidence="1 2">A2-HR MARDI</strain>
        <plasmid evidence="2">Plasmid</plasmid>
    </source>
</reference>
<name>A0A1U9VPV7_9RALS</name>
<dbReference type="Proteomes" id="UP000189628">
    <property type="component" value="Plasmid unnamed"/>
</dbReference>
<organism evidence="1 2">
    <name type="scientific">blood disease bacterium A2-HR MARDI</name>
    <dbReference type="NCBI Taxonomy" id="1944648"/>
    <lineage>
        <taxon>Bacteria</taxon>
        <taxon>Pseudomonadati</taxon>
        <taxon>Pseudomonadota</taxon>
        <taxon>Betaproteobacteria</taxon>
        <taxon>Burkholderiales</taxon>
        <taxon>Burkholderiaceae</taxon>
        <taxon>Ralstonia</taxon>
        <taxon>Ralstonia solanacearum species complex</taxon>
    </lineage>
</organism>
<dbReference type="AlphaFoldDB" id="A0A1U9VPV7"/>